<proteinExistence type="predicted"/>
<protein>
    <submittedName>
        <fullName evidence="1">Uncharacterized protein</fullName>
    </submittedName>
</protein>
<gene>
    <name evidence="1" type="ORF">GCM10010406_52890</name>
</gene>
<organism evidence="1 2">
    <name type="scientific">Streptomyces thermolineatus</name>
    <dbReference type="NCBI Taxonomy" id="44033"/>
    <lineage>
        <taxon>Bacteria</taxon>
        <taxon>Bacillati</taxon>
        <taxon>Actinomycetota</taxon>
        <taxon>Actinomycetes</taxon>
        <taxon>Kitasatosporales</taxon>
        <taxon>Streptomycetaceae</taxon>
        <taxon>Streptomyces</taxon>
    </lineage>
</organism>
<evidence type="ECO:0000313" key="2">
    <source>
        <dbReference type="Proteomes" id="UP001501358"/>
    </source>
</evidence>
<keyword evidence="2" id="KW-1185">Reference proteome</keyword>
<reference evidence="2" key="1">
    <citation type="journal article" date="2019" name="Int. J. Syst. Evol. Microbiol.">
        <title>The Global Catalogue of Microorganisms (GCM) 10K type strain sequencing project: providing services to taxonomists for standard genome sequencing and annotation.</title>
        <authorList>
            <consortium name="The Broad Institute Genomics Platform"/>
            <consortium name="The Broad Institute Genome Sequencing Center for Infectious Disease"/>
            <person name="Wu L."/>
            <person name="Ma J."/>
        </authorList>
    </citation>
    <scope>NUCLEOTIDE SEQUENCE [LARGE SCALE GENOMIC DNA]</scope>
    <source>
        <strain evidence="2">JCM 6307</strain>
    </source>
</reference>
<dbReference type="RefSeq" id="WP_344385984.1">
    <property type="nucleotide sequence ID" value="NZ_BAAATA010000049.1"/>
</dbReference>
<dbReference type="Proteomes" id="UP001501358">
    <property type="component" value="Unassembled WGS sequence"/>
</dbReference>
<evidence type="ECO:0000313" key="1">
    <source>
        <dbReference type="EMBL" id="GAA2509882.1"/>
    </source>
</evidence>
<name>A0ABP6A3A8_9ACTN</name>
<comment type="caution">
    <text evidence="1">The sequence shown here is derived from an EMBL/GenBank/DDBJ whole genome shotgun (WGS) entry which is preliminary data.</text>
</comment>
<accession>A0ABP6A3A8</accession>
<sequence>MTTSRPFELDWYAADLRTGAILEDLQTLTAPALSRRLGEATTATFDLALDGAPRSWRSATEHGRTLLVGVDRLTQAPLWAGVVLNRRRGSATTVSLATATLETYLGRRYTGALALVGVDQGQVLAALAAVPASQGPPFVVDVQTTGTVMDYLVEDSDDRTVLSALQEVMDLEDGPEWTVDVAWNTARNGFVFPLRGRARIGLDAPEGVFDFPGAVTAYEQEESYEDGRGATIVQAYGEGEGPARLTSGPLTADDLLAGGWCRWVYRYTPATGITDPDALASHARRDLAAMRTGSSVWSLEATASRAPRLGTDWSLGDTVRLQIAASPGHPDGATVAARAWAWELDPAADTVRPILVEE</sequence>
<dbReference type="EMBL" id="BAAATA010000049">
    <property type="protein sequence ID" value="GAA2509882.1"/>
    <property type="molecule type" value="Genomic_DNA"/>
</dbReference>